<protein>
    <recommendedName>
        <fullName evidence="7">MADS-box domain-containing protein</fullName>
    </recommendedName>
</protein>
<organism evidence="8 9">
    <name type="scientific">Artemisia annua</name>
    <name type="common">Sweet wormwood</name>
    <dbReference type="NCBI Taxonomy" id="35608"/>
    <lineage>
        <taxon>Eukaryota</taxon>
        <taxon>Viridiplantae</taxon>
        <taxon>Streptophyta</taxon>
        <taxon>Embryophyta</taxon>
        <taxon>Tracheophyta</taxon>
        <taxon>Spermatophyta</taxon>
        <taxon>Magnoliopsida</taxon>
        <taxon>eudicotyledons</taxon>
        <taxon>Gunneridae</taxon>
        <taxon>Pentapetalae</taxon>
        <taxon>asterids</taxon>
        <taxon>campanulids</taxon>
        <taxon>Asterales</taxon>
        <taxon>Asteraceae</taxon>
        <taxon>Asteroideae</taxon>
        <taxon>Anthemideae</taxon>
        <taxon>Artemisiinae</taxon>
        <taxon>Artemisia</taxon>
    </lineage>
</organism>
<comment type="subcellular location">
    <subcellularLocation>
        <location evidence="1">Nucleus</location>
    </subcellularLocation>
</comment>
<feature type="coiled-coil region" evidence="6">
    <location>
        <begin position="110"/>
        <end position="137"/>
    </location>
</feature>
<comment type="caution">
    <text evidence="8">The sequence shown here is derived from an EMBL/GenBank/DDBJ whole genome shotgun (WGS) entry which is preliminary data.</text>
</comment>
<evidence type="ECO:0000256" key="2">
    <source>
        <dbReference type="ARBA" id="ARBA00023015"/>
    </source>
</evidence>
<reference evidence="8 9" key="1">
    <citation type="journal article" date="2018" name="Mol. Plant">
        <title>The genome of Artemisia annua provides insight into the evolution of Asteraceae family and artemisinin biosynthesis.</title>
        <authorList>
            <person name="Shen Q."/>
            <person name="Zhang L."/>
            <person name="Liao Z."/>
            <person name="Wang S."/>
            <person name="Yan T."/>
            <person name="Shi P."/>
            <person name="Liu M."/>
            <person name="Fu X."/>
            <person name="Pan Q."/>
            <person name="Wang Y."/>
            <person name="Lv Z."/>
            <person name="Lu X."/>
            <person name="Zhang F."/>
            <person name="Jiang W."/>
            <person name="Ma Y."/>
            <person name="Chen M."/>
            <person name="Hao X."/>
            <person name="Li L."/>
            <person name="Tang Y."/>
            <person name="Lv G."/>
            <person name="Zhou Y."/>
            <person name="Sun X."/>
            <person name="Brodelius P.E."/>
            <person name="Rose J.K.C."/>
            <person name="Tang K."/>
        </authorList>
    </citation>
    <scope>NUCLEOTIDE SEQUENCE [LARGE SCALE GENOMIC DNA]</scope>
    <source>
        <strain evidence="9">cv. Huhao1</strain>
        <tissue evidence="8">Leaf</tissue>
    </source>
</reference>
<dbReference type="GO" id="GO:0005634">
    <property type="term" value="C:nucleus"/>
    <property type="evidence" value="ECO:0007669"/>
    <property type="project" value="UniProtKB-SubCell"/>
</dbReference>
<dbReference type="PROSITE" id="PS50066">
    <property type="entry name" value="MADS_BOX_2"/>
    <property type="match status" value="1"/>
</dbReference>
<proteinExistence type="predicted"/>
<dbReference type="GO" id="GO:0003677">
    <property type="term" value="F:DNA binding"/>
    <property type="evidence" value="ECO:0007669"/>
    <property type="project" value="UniProtKB-KW"/>
</dbReference>
<keyword evidence="5" id="KW-0539">Nucleus</keyword>
<dbReference type="GO" id="GO:0046983">
    <property type="term" value="F:protein dimerization activity"/>
    <property type="evidence" value="ECO:0007669"/>
    <property type="project" value="InterPro"/>
</dbReference>
<sequence length="159" mass="17956">MKAHLESNSTTLTNLPPIFLCFSSPNILNMPKSKGNNNELIEKKGAKEATYNKRKRGLMTKLDQITTLCGVEACTIINGPYKPGYEVWPNDEGVLSVLNKFGSMSEMDRSKHMENKTRQLENRIKKVEEKMKKQRFLNRGLEMDILMSDCLSGKLSLGG</sequence>
<keyword evidence="2" id="KW-0805">Transcription regulation</keyword>
<evidence type="ECO:0000313" key="8">
    <source>
        <dbReference type="EMBL" id="PWA94138.1"/>
    </source>
</evidence>
<dbReference type="InterPro" id="IPR002100">
    <property type="entry name" value="TF_MADSbox"/>
</dbReference>
<keyword evidence="9" id="KW-1185">Reference proteome</keyword>
<evidence type="ECO:0000313" key="9">
    <source>
        <dbReference type="Proteomes" id="UP000245207"/>
    </source>
</evidence>
<dbReference type="Proteomes" id="UP000245207">
    <property type="component" value="Unassembled WGS sequence"/>
</dbReference>
<evidence type="ECO:0000259" key="7">
    <source>
        <dbReference type="PROSITE" id="PS50066"/>
    </source>
</evidence>
<dbReference type="STRING" id="35608.A0A2U1Q813"/>
<dbReference type="SMART" id="SM00432">
    <property type="entry name" value="MADS"/>
    <property type="match status" value="1"/>
</dbReference>
<feature type="domain" description="MADS-box" evidence="7">
    <location>
        <begin position="41"/>
        <end position="91"/>
    </location>
</feature>
<keyword evidence="3" id="KW-0238">DNA-binding</keyword>
<evidence type="ECO:0000256" key="1">
    <source>
        <dbReference type="ARBA" id="ARBA00004123"/>
    </source>
</evidence>
<dbReference type="InterPro" id="IPR036879">
    <property type="entry name" value="TF_MADSbox_sf"/>
</dbReference>
<evidence type="ECO:0000256" key="4">
    <source>
        <dbReference type="ARBA" id="ARBA00023163"/>
    </source>
</evidence>
<dbReference type="OrthoDB" id="1306049at2759"/>
<name>A0A2U1Q813_ARTAN</name>
<evidence type="ECO:0000256" key="3">
    <source>
        <dbReference type="ARBA" id="ARBA00023125"/>
    </source>
</evidence>
<evidence type="ECO:0000256" key="6">
    <source>
        <dbReference type="SAM" id="Coils"/>
    </source>
</evidence>
<gene>
    <name evidence="8" type="ORF">CTI12_AA063890</name>
</gene>
<dbReference type="Gene3D" id="3.40.1810.10">
    <property type="entry name" value="Transcription factor, MADS-box"/>
    <property type="match status" value="1"/>
</dbReference>
<dbReference type="AlphaFoldDB" id="A0A2U1Q813"/>
<keyword evidence="4" id="KW-0804">Transcription</keyword>
<dbReference type="SUPFAM" id="SSF55455">
    <property type="entry name" value="SRF-like"/>
    <property type="match status" value="1"/>
</dbReference>
<keyword evidence="6" id="KW-0175">Coiled coil</keyword>
<accession>A0A2U1Q813</accession>
<dbReference type="Pfam" id="PF00319">
    <property type="entry name" value="SRF-TF"/>
    <property type="match status" value="1"/>
</dbReference>
<evidence type="ECO:0000256" key="5">
    <source>
        <dbReference type="ARBA" id="ARBA00023242"/>
    </source>
</evidence>
<dbReference type="EMBL" id="PKPP01000333">
    <property type="protein sequence ID" value="PWA94138.1"/>
    <property type="molecule type" value="Genomic_DNA"/>
</dbReference>